<feature type="compositionally biased region" description="Basic and acidic residues" evidence="1">
    <location>
        <begin position="94"/>
        <end position="105"/>
    </location>
</feature>
<evidence type="ECO:0000313" key="3">
    <source>
        <dbReference type="Proteomes" id="UP000649955"/>
    </source>
</evidence>
<feature type="compositionally biased region" description="Basic and acidic residues" evidence="1">
    <location>
        <begin position="114"/>
        <end position="124"/>
    </location>
</feature>
<comment type="caution">
    <text evidence="2">The sequence shown here is derived from an EMBL/GenBank/DDBJ whole genome shotgun (WGS) entry which is preliminary data.</text>
</comment>
<gene>
    <name evidence="2" type="ORF">GCM10017567_73390</name>
</gene>
<evidence type="ECO:0000313" key="2">
    <source>
        <dbReference type="EMBL" id="GHG41211.1"/>
    </source>
</evidence>
<proteinExistence type="predicted"/>
<sequence>MENRASLAAVRPLGAGDAYIPPPELDLYVAAQRHGADPVPVRHWSAPRVAELNGDRSSRAAASGRRKGLDPNALIMLAWLRRQAAEATASPALLDHKTPLHRNADHAGPLIQPNDDRGETELIG</sequence>
<reference evidence="3" key="1">
    <citation type="journal article" date="2019" name="Int. J. Syst. Evol. Microbiol.">
        <title>The Global Catalogue of Microorganisms (GCM) 10K type strain sequencing project: providing services to taxonomists for standard genome sequencing and annotation.</title>
        <authorList>
            <consortium name="The Broad Institute Genomics Platform"/>
            <consortium name="The Broad Institute Genome Sequencing Center for Infectious Disease"/>
            <person name="Wu L."/>
            <person name="Ma J."/>
        </authorList>
    </citation>
    <scope>NUCLEOTIDE SEQUENCE [LARGE SCALE GENOMIC DNA]</scope>
    <source>
        <strain evidence="3">CGMCC 4.7680</strain>
    </source>
</reference>
<protein>
    <submittedName>
        <fullName evidence="2">Uncharacterized protein</fullName>
    </submittedName>
</protein>
<organism evidence="2 3">
    <name type="scientific">Amycolatopsis bullii</name>
    <dbReference type="NCBI Taxonomy" id="941987"/>
    <lineage>
        <taxon>Bacteria</taxon>
        <taxon>Bacillati</taxon>
        <taxon>Actinomycetota</taxon>
        <taxon>Actinomycetes</taxon>
        <taxon>Pseudonocardiales</taxon>
        <taxon>Pseudonocardiaceae</taxon>
        <taxon>Amycolatopsis</taxon>
    </lineage>
</organism>
<dbReference type="EMBL" id="BNAW01000050">
    <property type="protein sequence ID" value="GHG41211.1"/>
    <property type="molecule type" value="Genomic_DNA"/>
</dbReference>
<accession>A0ABQ3KX73</accession>
<name>A0ABQ3KX73_9PSEU</name>
<feature type="region of interest" description="Disordered" evidence="1">
    <location>
        <begin position="90"/>
        <end position="124"/>
    </location>
</feature>
<keyword evidence="3" id="KW-1185">Reference proteome</keyword>
<dbReference type="Proteomes" id="UP000649955">
    <property type="component" value="Unassembled WGS sequence"/>
</dbReference>
<evidence type="ECO:0000256" key="1">
    <source>
        <dbReference type="SAM" id="MobiDB-lite"/>
    </source>
</evidence>